<evidence type="ECO:0000256" key="2">
    <source>
        <dbReference type="ARBA" id="ARBA00022475"/>
    </source>
</evidence>
<evidence type="ECO:0000256" key="7">
    <source>
        <dbReference type="ARBA" id="ARBA00022967"/>
    </source>
</evidence>
<sequence length="499" mass="55158">MQPQYKIELRNITKDFSGVRALNNVSIKIRPGTVHTLVGENGAGKSTLMKVLNGIYKPDGGSIIIDGKETVIKNPIDAREQGIAMIFQELNYIPELSIEENIFMGKFPNGKMKGLVNWREVRQRTKELLKNEGLNYEPQTKIKNLSVSEIQMLEIIKAISFNASVVIMDEPTSAITTKEVELLFRKIEDMKKRGISVVYISHKMDEIFRISDDITVLRDGEVVGGGPASDYDDNSLIAQMVGREISNLYPKETVPIGETVLEVKDLCSEGMFEHIDMTVKAGEIVGISGLVGAGRTELARALSGADPITSGEVFLSGKKLKLGNIGTAMREGIIMLSEDRRKYGIVGCRDILDNATLSDNCVSKELFAGSKRQVEKAKELIKKLNVKTPGLSVKIENLSGGNQQKVVLAKWLMLDAKVLILDEPTRGIDVGAKYEIYKIIEDLAKLGCAIIMISSEIPELMGMTDRMYVMCKGRITGKLNREEFSQELTMKYAVGGTNK</sequence>
<evidence type="ECO:0000256" key="6">
    <source>
        <dbReference type="ARBA" id="ARBA00022840"/>
    </source>
</evidence>
<dbReference type="InterPro" id="IPR027417">
    <property type="entry name" value="P-loop_NTPase"/>
</dbReference>
<dbReference type="SMART" id="SM00382">
    <property type="entry name" value="AAA"/>
    <property type="match status" value="2"/>
</dbReference>
<evidence type="ECO:0000256" key="4">
    <source>
        <dbReference type="ARBA" id="ARBA00022737"/>
    </source>
</evidence>
<feature type="domain" description="ABC transporter" evidence="9">
    <location>
        <begin position="7"/>
        <end position="244"/>
    </location>
</feature>
<dbReference type="EMBL" id="JAJCIS010000018">
    <property type="protein sequence ID" value="MCB7389032.1"/>
    <property type="molecule type" value="Genomic_DNA"/>
</dbReference>
<dbReference type="PROSITE" id="PS00211">
    <property type="entry name" value="ABC_TRANSPORTER_1"/>
    <property type="match status" value="1"/>
</dbReference>
<evidence type="ECO:0000256" key="5">
    <source>
        <dbReference type="ARBA" id="ARBA00022741"/>
    </source>
</evidence>
<keyword evidence="2" id="KW-1003">Cell membrane</keyword>
<feature type="domain" description="ABC transporter" evidence="9">
    <location>
        <begin position="254"/>
        <end position="497"/>
    </location>
</feature>
<dbReference type="Pfam" id="PF00005">
    <property type="entry name" value="ABC_tran"/>
    <property type="match status" value="2"/>
</dbReference>
<dbReference type="CDD" id="cd03215">
    <property type="entry name" value="ABC_Carb_Monos_II"/>
    <property type="match status" value="1"/>
</dbReference>
<evidence type="ECO:0000256" key="3">
    <source>
        <dbReference type="ARBA" id="ARBA00022597"/>
    </source>
</evidence>
<name>A0ABS8DKQ2_9FIRM</name>
<dbReference type="CDD" id="cd03216">
    <property type="entry name" value="ABC_Carb_Monos_I"/>
    <property type="match status" value="1"/>
</dbReference>
<dbReference type="InterPro" id="IPR003439">
    <property type="entry name" value="ABC_transporter-like_ATP-bd"/>
</dbReference>
<keyword evidence="11" id="KW-1185">Reference proteome</keyword>
<dbReference type="PANTHER" id="PTHR43790:SF3">
    <property type="entry name" value="D-ALLOSE IMPORT ATP-BINDING PROTEIN ALSA-RELATED"/>
    <property type="match status" value="1"/>
</dbReference>
<gene>
    <name evidence="10" type="ORF">LIZ65_17230</name>
</gene>
<dbReference type="InterPro" id="IPR003593">
    <property type="entry name" value="AAA+_ATPase"/>
</dbReference>
<protein>
    <submittedName>
        <fullName evidence="10">Sugar ABC transporter ATP-binding protein</fullName>
    </submittedName>
</protein>
<dbReference type="InterPro" id="IPR017871">
    <property type="entry name" value="ABC_transporter-like_CS"/>
</dbReference>
<comment type="caution">
    <text evidence="10">The sequence shown here is derived from an EMBL/GenBank/DDBJ whole genome shotgun (WGS) entry which is preliminary data.</text>
</comment>
<organism evidence="10 11">
    <name type="scientific">Bariatricus massiliensis</name>
    <dbReference type="NCBI Taxonomy" id="1745713"/>
    <lineage>
        <taxon>Bacteria</taxon>
        <taxon>Bacillati</taxon>
        <taxon>Bacillota</taxon>
        <taxon>Clostridia</taxon>
        <taxon>Lachnospirales</taxon>
        <taxon>Lachnospiraceae</taxon>
        <taxon>Bariatricus</taxon>
    </lineage>
</organism>
<dbReference type="PROSITE" id="PS50893">
    <property type="entry name" value="ABC_TRANSPORTER_2"/>
    <property type="match status" value="2"/>
</dbReference>
<keyword evidence="8" id="KW-0472">Membrane</keyword>
<dbReference type="RefSeq" id="WP_066737823.1">
    <property type="nucleotide sequence ID" value="NZ_JAJCIQ010000018.1"/>
</dbReference>
<evidence type="ECO:0000313" key="10">
    <source>
        <dbReference type="EMBL" id="MCB7389032.1"/>
    </source>
</evidence>
<dbReference type="GO" id="GO:0005524">
    <property type="term" value="F:ATP binding"/>
    <property type="evidence" value="ECO:0007669"/>
    <property type="project" value="UniProtKB-KW"/>
</dbReference>
<evidence type="ECO:0000313" key="11">
    <source>
        <dbReference type="Proteomes" id="UP001299546"/>
    </source>
</evidence>
<reference evidence="10 11" key="1">
    <citation type="submission" date="2021-10" db="EMBL/GenBank/DDBJ databases">
        <title>Collection of gut derived symbiotic bacterial strains cultured from healthy donors.</title>
        <authorList>
            <person name="Lin H."/>
            <person name="Littmann E."/>
            <person name="Kohout C."/>
            <person name="Pamer E.G."/>
        </authorList>
    </citation>
    <scope>NUCLEOTIDE SEQUENCE [LARGE SCALE GENOMIC DNA]</scope>
    <source>
        <strain evidence="10 11">DFI.1.165</strain>
    </source>
</reference>
<keyword evidence="5" id="KW-0547">Nucleotide-binding</keyword>
<evidence type="ECO:0000256" key="1">
    <source>
        <dbReference type="ARBA" id="ARBA00022448"/>
    </source>
</evidence>
<keyword evidence="3" id="KW-0762">Sugar transport</keyword>
<keyword evidence="6 10" id="KW-0067">ATP-binding</keyword>
<dbReference type="PANTHER" id="PTHR43790">
    <property type="entry name" value="CARBOHYDRATE TRANSPORT ATP-BINDING PROTEIN MG119-RELATED"/>
    <property type="match status" value="1"/>
</dbReference>
<dbReference type="Gene3D" id="3.40.50.300">
    <property type="entry name" value="P-loop containing nucleotide triphosphate hydrolases"/>
    <property type="match status" value="2"/>
</dbReference>
<dbReference type="Proteomes" id="UP001299546">
    <property type="component" value="Unassembled WGS sequence"/>
</dbReference>
<dbReference type="InterPro" id="IPR050107">
    <property type="entry name" value="ABC_carbohydrate_import_ATPase"/>
</dbReference>
<keyword evidence="1" id="KW-0813">Transport</keyword>
<accession>A0ABS8DKQ2</accession>
<evidence type="ECO:0000259" key="9">
    <source>
        <dbReference type="PROSITE" id="PS50893"/>
    </source>
</evidence>
<keyword evidence="7" id="KW-1278">Translocase</keyword>
<proteinExistence type="predicted"/>
<evidence type="ECO:0000256" key="8">
    <source>
        <dbReference type="ARBA" id="ARBA00023136"/>
    </source>
</evidence>
<dbReference type="SUPFAM" id="SSF52540">
    <property type="entry name" value="P-loop containing nucleoside triphosphate hydrolases"/>
    <property type="match status" value="2"/>
</dbReference>
<keyword evidence="4" id="KW-0677">Repeat</keyword>